<evidence type="ECO:0000313" key="4">
    <source>
        <dbReference type="EMBL" id="MBK1715420.1"/>
    </source>
</evidence>
<evidence type="ECO:0000313" key="5">
    <source>
        <dbReference type="Proteomes" id="UP001041814"/>
    </source>
</evidence>
<dbReference type="PANTHER" id="PTHR38033:SF1">
    <property type="entry name" value="DOTU FAMILY TYPE IV_VI SECRETION SYSTEM PROTEIN"/>
    <property type="match status" value="1"/>
</dbReference>
<dbReference type="InterPro" id="IPR017732">
    <property type="entry name" value="T4/T6SS_DotU"/>
</dbReference>
<dbReference type="PANTHER" id="PTHR38033">
    <property type="entry name" value="MEMBRANE PROTEIN-RELATED"/>
    <property type="match status" value="1"/>
</dbReference>
<reference evidence="4" key="1">
    <citation type="submission" date="2017-08" db="EMBL/GenBank/DDBJ databases">
        <authorList>
            <person name="Imhoff J.F."/>
            <person name="Rahn T."/>
            <person name="Kuenzel S."/>
            <person name="Neulinger S.C."/>
        </authorList>
    </citation>
    <scope>NUCLEOTIDE SEQUENCE</scope>
    <source>
        <strain evidence="4">IM 151</strain>
    </source>
</reference>
<evidence type="ECO:0000259" key="3">
    <source>
        <dbReference type="Pfam" id="PF09850"/>
    </source>
</evidence>
<organism evidence="4 5">
    <name type="scientific">Rubrivivax gelatinosus</name>
    <name type="common">Rhodocyclus gelatinosus</name>
    <name type="synonym">Rhodopseudomonas gelatinosa</name>
    <dbReference type="NCBI Taxonomy" id="28068"/>
    <lineage>
        <taxon>Bacteria</taxon>
        <taxon>Pseudomonadati</taxon>
        <taxon>Pseudomonadota</taxon>
        <taxon>Betaproteobacteria</taxon>
        <taxon>Burkholderiales</taxon>
        <taxon>Sphaerotilaceae</taxon>
        <taxon>Rubrivivax</taxon>
    </lineage>
</organism>
<dbReference type="RefSeq" id="WP_200380004.1">
    <property type="nucleotide sequence ID" value="NZ_NRRU01000119.1"/>
</dbReference>
<accession>A0ABS1E0K1</accession>
<keyword evidence="2" id="KW-1133">Transmembrane helix</keyword>
<gene>
    <name evidence="4" type="ORF">CKO43_21940</name>
</gene>
<dbReference type="NCBIfam" id="TIGR03349">
    <property type="entry name" value="IV_VI_DotU"/>
    <property type="match status" value="1"/>
</dbReference>
<feature type="compositionally biased region" description="Low complexity" evidence="1">
    <location>
        <begin position="1"/>
        <end position="13"/>
    </location>
</feature>
<keyword evidence="5" id="KW-1185">Reference proteome</keyword>
<dbReference type="Pfam" id="PF09850">
    <property type="entry name" value="DotU"/>
    <property type="match status" value="1"/>
</dbReference>
<reference evidence="4" key="2">
    <citation type="journal article" date="2020" name="Microorganisms">
        <title>Osmotic Adaptation and Compatible Solute Biosynthesis of Phototrophic Bacteria as Revealed from Genome Analyses.</title>
        <authorList>
            <person name="Imhoff J.F."/>
            <person name="Rahn T."/>
            <person name="Kunzel S."/>
            <person name="Keller A."/>
            <person name="Neulinger S.C."/>
        </authorList>
    </citation>
    <scope>NUCLEOTIDE SEQUENCE</scope>
    <source>
        <strain evidence="4">IM 151</strain>
    </source>
</reference>
<feature type="domain" description="Type IV / VI secretion system DotU" evidence="3">
    <location>
        <begin position="29"/>
        <end position="227"/>
    </location>
</feature>
<dbReference type="InterPro" id="IPR038522">
    <property type="entry name" value="T4/T6SS_DotU_sf"/>
</dbReference>
<feature type="region of interest" description="Disordered" evidence="1">
    <location>
        <begin position="1"/>
        <end position="21"/>
    </location>
</feature>
<keyword evidence="2" id="KW-0812">Transmembrane</keyword>
<sequence>MPSSAERPAAPASPLAPPHPDAGASGDDLLALLHEGFVAVQLLRRGGVAGDGAAFRQAVLDWLAGVERAARAQDRPAEDVQLACFAFVALVDEAVLGSALPWREHWQTRPLQFELFGEQLAGERFFEHLERLRQQGRRRLAVLEVFHLCLLLGFQGRYAFEQHEALGWLTLRLGDEISQWRGGRPGFAPRWQAPDHVVHRLRRRVPPWVAALAVASVALLAYGALHWQLTRWTERELAARSEVLRPLPEPPHVTITLP</sequence>
<feature type="transmembrane region" description="Helical" evidence="2">
    <location>
        <begin position="205"/>
        <end position="225"/>
    </location>
</feature>
<name>A0ABS1E0K1_RUBGE</name>
<evidence type="ECO:0000256" key="2">
    <source>
        <dbReference type="SAM" id="Phobius"/>
    </source>
</evidence>
<dbReference type="Gene3D" id="1.25.40.590">
    <property type="entry name" value="Type IV / VI secretion system, DotU"/>
    <property type="match status" value="1"/>
</dbReference>
<dbReference type="Proteomes" id="UP001041814">
    <property type="component" value="Unassembled WGS sequence"/>
</dbReference>
<keyword evidence="2" id="KW-0472">Membrane</keyword>
<comment type="caution">
    <text evidence="4">The sequence shown here is derived from an EMBL/GenBank/DDBJ whole genome shotgun (WGS) entry which is preliminary data.</text>
</comment>
<evidence type="ECO:0000256" key="1">
    <source>
        <dbReference type="SAM" id="MobiDB-lite"/>
    </source>
</evidence>
<protein>
    <submittedName>
        <fullName evidence="4">Type VI secretion protein</fullName>
    </submittedName>
</protein>
<dbReference type="EMBL" id="NRRU01000119">
    <property type="protein sequence ID" value="MBK1715420.1"/>
    <property type="molecule type" value="Genomic_DNA"/>
</dbReference>
<proteinExistence type="predicted"/>